<dbReference type="AlphaFoldDB" id="A0AAX4KE25"/>
<proteinExistence type="predicted"/>
<feature type="compositionally biased region" description="Low complexity" evidence="1">
    <location>
        <begin position="96"/>
        <end position="106"/>
    </location>
</feature>
<accession>A0AAX4KE25</accession>
<feature type="compositionally biased region" description="Polar residues" evidence="1">
    <location>
        <begin position="18"/>
        <end position="29"/>
    </location>
</feature>
<evidence type="ECO:0000313" key="3">
    <source>
        <dbReference type="Proteomes" id="UP001358614"/>
    </source>
</evidence>
<reference evidence="2 3" key="1">
    <citation type="submission" date="2024-01" db="EMBL/GenBank/DDBJ databases">
        <title>Comparative genomics of Cryptococcus and Kwoniella reveals pathogenesis evolution and contrasting modes of karyotype evolution via chromosome fusion or intercentromeric recombination.</title>
        <authorList>
            <person name="Coelho M.A."/>
            <person name="David-Palma M."/>
            <person name="Shea T."/>
            <person name="Bowers K."/>
            <person name="McGinley-Smith S."/>
            <person name="Mohammad A.W."/>
            <person name="Gnirke A."/>
            <person name="Yurkov A.M."/>
            <person name="Nowrousian M."/>
            <person name="Sun S."/>
            <person name="Cuomo C.A."/>
            <person name="Heitman J."/>
        </authorList>
    </citation>
    <scope>NUCLEOTIDE SEQUENCE [LARGE SCALE GENOMIC DNA]</scope>
    <source>
        <strain evidence="2 3">PYCC6329</strain>
    </source>
</reference>
<dbReference type="RefSeq" id="XP_066082629.1">
    <property type="nucleotide sequence ID" value="XM_066226532.1"/>
</dbReference>
<feature type="compositionally biased region" description="Polar residues" evidence="1">
    <location>
        <begin position="113"/>
        <end position="122"/>
    </location>
</feature>
<organism evidence="2 3">
    <name type="scientific">Kwoniella europaea PYCC6329</name>
    <dbReference type="NCBI Taxonomy" id="1423913"/>
    <lineage>
        <taxon>Eukaryota</taxon>
        <taxon>Fungi</taxon>
        <taxon>Dikarya</taxon>
        <taxon>Basidiomycota</taxon>
        <taxon>Agaricomycotina</taxon>
        <taxon>Tremellomycetes</taxon>
        <taxon>Tremellales</taxon>
        <taxon>Cryptococcaceae</taxon>
        <taxon>Kwoniella</taxon>
    </lineage>
</organism>
<keyword evidence="3" id="KW-1185">Reference proteome</keyword>
<sequence>MDADESSSNSHTGPSNSIQLSRIDTNVEPSQHRDHSHLGIPASANSQLSECSSGRPSPIRSTIDGPLDPYMYQPRATNSTSAEHKMTATQDEATHSSVSSSPSASSTDDRNRQLSSEGINANESKDKPKPRPTAADGMTRTSTQYSELIPVNPPPFAPYGVTEPPYVSWMRSKSTEALEDRPSEDEEYGTHVRPGAMRILRPSCYPKESWRNKKRGPNNHESSDFRHQEPTSDGSPVEQGSGSFCGSFKECLRSFTGS</sequence>
<feature type="compositionally biased region" description="Basic and acidic residues" evidence="1">
    <location>
        <begin position="221"/>
        <end position="230"/>
    </location>
</feature>
<feature type="compositionally biased region" description="Polar residues" evidence="1">
    <location>
        <begin position="75"/>
        <end position="91"/>
    </location>
</feature>
<protein>
    <submittedName>
        <fullName evidence="2">Uncharacterized protein</fullName>
    </submittedName>
</protein>
<feature type="compositionally biased region" description="Polar residues" evidence="1">
    <location>
        <begin position="43"/>
        <end position="55"/>
    </location>
</feature>
<evidence type="ECO:0000256" key="1">
    <source>
        <dbReference type="SAM" id="MobiDB-lite"/>
    </source>
</evidence>
<feature type="compositionally biased region" description="Polar residues" evidence="1">
    <location>
        <begin position="231"/>
        <end position="244"/>
    </location>
</feature>
<name>A0AAX4KE25_9TREE</name>
<gene>
    <name evidence="2" type="ORF">V865_002733</name>
</gene>
<feature type="region of interest" description="Disordered" evidence="1">
    <location>
        <begin position="172"/>
        <end position="248"/>
    </location>
</feature>
<evidence type="ECO:0000313" key="2">
    <source>
        <dbReference type="EMBL" id="WWD04662.1"/>
    </source>
</evidence>
<dbReference type="KEGG" id="ker:91101537"/>
<feature type="region of interest" description="Disordered" evidence="1">
    <location>
        <begin position="1"/>
        <end position="159"/>
    </location>
</feature>
<dbReference type="GeneID" id="91101537"/>
<feature type="compositionally biased region" description="Low complexity" evidence="1">
    <location>
        <begin position="1"/>
        <end position="17"/>
    </location>
</feature>
<dbReference type="Proteomes" id="UP001358614">
    <property type="component" value="Chromosome 1"/>
</dbReference>
<dbReference type="EMBL" id="CP144089">
    <property type="protein sequence ID" value="WWD04662.1"/>
    <property type="molecule type" value="Genomic_DNA"/>
</dbReference>